<dbReference type="SUPFAM" id="SSF51735">
    <property type="entry name" value="NAD(P)-binding Rossmann-fold domains"/>
    <property type="match status" value="1"/>
</dbReference>
<accession>A0A085UZ53</accession>
<dbReference type="Gene3D" id="3.40.50.720">
    <property type="entry name" value="NAD(P)-binding Rossmann-like Domain"/>
    <property type="match status" value="1"/>
</dbReference>
<comment type="caution">
    <text evidence="2">The sequence shown here is derived from an EMBL/GenBank/DDBJ whole genome shotgun (WGS) entry which is preliminary data.</text>
</comment>
<dbReference type="PANTHER" id="PTHR11695:SF294">
    <property type="entry name" value="RETICULON-4-INTERACTING PROTEIN 1, MITOCHONDRIAL"/>
    <property type="match status" value="1"/>
</dbReference>
<dbReference type="Pfam" id="PF13602">
    <property type="entry name" value="ADH_zinc_N_2"/>
    <property type="match status" value="1"/>
</dbReference>
<protein>
    <submittedName>
        <fullName evidence="2">Oxidoreductase</fullName>
    </submittedName>
</protein>
<dbReference type="PATRIC" id="fig|317.174.peg.4408"/>
<evidence type="ECO:0000259" key="1">
    <source>
        <dbReference type="SMART" id="SM00829"/>
    </source>
</evidence>
<dbReference type="SMART" id="SM00829">
    <property type="entry name" value="PKS_ER"/>
    <property type="match status" value="1"/>
</dbReference>
<proteinExistence type="predicted"/>
<organism evidence="2 3">
    <name type="scientific">Pseudomonas syringae</name>
    <dbReference type="NCBI Taxonomy" id="317"/>
    <lineage>
        <taxon>Bacteria</taxon>
        <taxon>Pseudomonadati</taxon>
        <taxon>Pseudomonadota</taxon>
        <taxon>Gammaproteobacteria</taxon>
        <taxon>Pseudomonadales</taxon>
        <taxon>Pseudomonadaceae</taxon>
        <taxon>Pseudomonas</taxon>
    </lineage>
</organism>
<dbReference type="PANTHER" id="PTHR11695">
    <property type="entry name" value="ALCOHOL DEHYDROGENASE RELATED"/>
    <property type="match status" value="1"/>
</dbReference>
<dbReference type="InterPro" id="IPR020843">
    <property type="entry name" value="ER"/>
</dbReference>
<dbReference type="CDD" id="cd05289">
    <property type="entry name" value="MDR_like_2"/>
    <property type="match status" value="1"/>
</dbReference>
<name>A0A085UZ53_PSESX</name>
<dbReference type="EMBL" id="JPQT01000122">
    <property type="protein sequence ID" value="KFE48466.1"/>
    <property type="molecule type" value="Genomic_DNA"/>
</dbReference>
<gene>
    <name evidence="2" type="ORF">IV02_21585</name>
</gene>
<dbReference type="SUPFAM" id="SSF50129">
    <property type="entry name" value="GroES-like"/>
    <property type="match status" value="1"/>
</dbReference>
<dbReference type="Gene3D" id="3.90.180.10">
    <property type="entry name" value="Medium-chain alcohol dehydrogenases, catalytic domain"/>
    <property type="match status" value="1"/>
</dbReference>
<evidence type="ECO:0000313" key="2">
    <source>
        <dbReference type="EMBL" id="KFE48466.1"/>
    </source>
</evidence>
<feature type="domain" description="Enoyl reductase (ER)" evidence="1">
    <location>
        <begin position="13"/>
        <end position="307"/>
    </location>
</feature>
<dbReference type="AlphaFoldDB" id="A0A085UZ53"/>
<dbReference type="InterPro" id="IPR050700">
    <property type="entry name" value="YIM1/Zinc_Alcohol_DH_Fams"/>
</dbReference>
<reference evidence="2 3" key="1">
    <citation type="submission" date="2014-07" db="EMBL/GenBank/DDBJ databases">
        <title>Draft Genome Sequences of Environmental Pseudomonas syringae strains.</title>
        <authorList>
            <person name="Baltrus D.A."/>
            <person name="Berge O."/>
            <person name="Morris C."/>
        </authorList>
    </citation>
    <scope>NUCLEOTIDE SEQUENCE [LARGE SCALE GENOMIC DNA]</scope>
    <source>
        <strain evidence="2 3">CEB003</strain>
    </source>
</reference>
<dbReference type="InterPro" id="IPR036291">
    <property type="entry name" value="NAD(P)-bd_dom_sf"/>
</dbReference>
<dbReference type="InterPro" id="IPR013154">
    <property type="entry name" value="ADH-like_N"/>
</dbReference>
<dbReference type="GO" id="GO:0016491">
    <property type="term" value="F:oxidoreductase activity"/>
    <property type="evidence" value="ECO:0007669"/>
    <property type="project" value="InterPro"/>
</dbReference>
<dbReference type="InterPro" id="IPR011032">
    <property type="entry name" value="GroES-like_sf"/>
</dbReference>
<dbReference type="Proteomes" id="UP000028643">
    <property type="component" value="Unassembled WGS sequence"/>
</dbReference>
<dbReference type="RefSeq" id="WP_047577588.1">
    <property type="nucleotide sequence ID" value="NZ_JPQT01000122.1"/>
</dbReference>
<dbReference type="Pfam" id="PF08240">
    <property type="entry name" value="ADH_N"/>
    <property type="match status" value="1"/>
</dbReference>
<sequence>MATMKAIRIHQFGDSSVLRLEFIEIPHPQVGEVLVKIAAASVNPVDYKIRQGEFPPVGEEKLPITLGRDFSGVVEQVGSGVGSFAKGDRVFGMVGGDASYAEYAVIKVEHLAKIPENLDFIHAAAVPLAAQTAWQALFDHGHLEAGQRVLIQGASGGVGHFAVQLAAAKGAMVYATGSGKSAQLISTLGADRVIDYTKERFEDVCADMDLVVNLVSGEMQQRSWAVLRPGGILVSTLNEPVRNRPDAYGKNSCFFLVEPSGRQLADIAQLIKGELVSVKVNVTFPLKSAAAAQDYLEKSHIEGKVVLTVDG</sequence>
<evidence type="ECO:0000313" key="3">
    <source>
        <dbReference type="Proteomes" id="UP000028643"/>
    </source>
</evidence>